<dbReference type="Pfam" id="PF05253">
    <property type="entry name" value="zf-U11-48K"/>
    <property type="match status" value="1"/>
</dbReference>
<keyword evidence="6 12" id="KW-0479">Metal-binding</keyword>
<dbReference type="PROSITE" id="PS51800">
    <property type="entry name" value="ZF_CHHC_U11_48K"/>
    <property type="match status" value="1"/>
</dbReference>
<dbReference type="InterPro" id="IPR022776">
    <property type="entry name" value="TRM13/UPF0224_CHHC_Znf_dom"/>
</dbReference>
<sequence length="537" mass="59165">MVGNPGGIPTVNPEESVCDFYLTRKRRFCRTAKRSGSRYCPTHDITFQSKAENEIKNVEYDNYSPITCANVDADAAPDVVASCGAGCALSRKPLLQRVPCPINPNHTVYAAKLERHVKICPDLRFVVNELPYYRKDMHAFRGKAYHATEYGNTGERFTHHQMDNTELHRLISRVQQCYTSFIKPHIVLMSEECSEPHYAGDNHGVNSSENFNRRESCKHSPQHRALLRCVERALESFGRRQVHENGAPAHVAGFLEVGAGKGGLSVALQRALISGQFQHCFQKNSSSGDSCGGENPTVVYTSGKEVARSSHFPSIVLVDVDNFRRKRDACVRDSCLPLTRLRLNIKDLDLVRALRGLGTRKRTAGELTDSGVDGVSSLTEGTCNLTGTDYWVAVGKHLCGSCTDFALSCITSPNLITEGPISVCAVVLATCCHQRCELQHINALRCEAGEGASSIAIPGTPYRFSPNEFAAIASMSSWAVSGSFVDTERQSIGVCCKGVIDTLRIAYLKQCGYRDAFICHYIDRHVTAENNCIVAFR</sequence>
<evidence type="ECO:0000256" key="10">
    <source>
        <dbReference type="ARBA" id="ARBA00048635"/>
    </source>
</evidence>
<evidence type="ECO:0000313" key="14">
    <source>
        <dbReference type="EMBL" id="CCC47709.1"/>
    </source>
</evidence>
<dbReference type="PANTHER" id="PTHR12998:SF0">
    <property type="entry name" value="TRNA:M(4)X MODIFICATION ENZYME TRM13 HOMOLOG"/>
    <property type="match status" value="1"/>
</dbReference>
<evidence type="ECO:0000256" key="11">
    <source>
        <dbReference type="ARBA" id="ARBA00049393"/>
    </source>
</evidence>
<protein>
    <recommendedName>
        <fullName evidence="12">tRNA:m(4)X modification enzyme TRM13</fullName>
        <ecNumber evidence="12">2.1.1.225</ecNumber>
    </recommendedName>
</protein>
<keyword evidence="8 12" id="KW-0862">Zinc</keyword>
<keyword evidence="4 12" id="KW-0949">S-adenosyl-L-methionine</keyword>
<evidence type="ECO:0000256" key="3">
    <source>
        <dbReference type="ARBA" id="ARBA00022679"/>
    </source>
</evidence>
<organism evidence="14">
    <name type="scientific">Trypanosoma vivax (strain Y486)</name>
    <dbReference type="NCBI Taxonomy" id="1055687"/>
    <lineage>
        <taxon>Eukaryota</taxon>
        <taxon>Discoba</taxon>
        <taxon>Euglenozoa</taxon>
        <taxon>Kinetoplastea</taxon>
        <taxon>Metakinetoplastina</taxon>
        <taxon>Trypanosomatida</taxon>
        <taxon>Trypanosomatidae</taxon>
        <taxon>Trypanosoma</taxon>
        <taxon>Duttonella</taxon>
    </lineage>
</organism>
<comment type="catalytic activity">
    <reaction evidence="10 12">
        <text>cytidine(4) in tRNA(Gly)(GCC) + S-adenosyl-L-methionine = 2'-O-methylcytidine(4) in tRNA(Gly)(GCC) + S-adenosyl-L-homocysteine + H(+)</text>
        <dbReference type="Rhea" id="RHEA:43192"/>
        <dbReference type="Rhea" id="RHEA-COMP:10399"/>
        <dbReference type="Rhea" id="RHEA-COMP:10400"/>
        <dbReference type="ChEBI" id="CHEBI:15378"/>
        <dbReference type="ChEBI" id="CHEBI:57856"/>
        <dbReference type="ChEBI" id="CHEBI:59789"/>
        <dbReference type="ChEBI" id="CHEBI:74495"/>
        <dbReference type="ChEBI" id="CHEBI:82748"/>
        <dbReference type="EC" id="2.1.1.225"/>
    </reaction>
</comment>
<keyword evidence="7 12" id="KW-0863">Zinc-finger</keyword>
<dbReference type="VEuPathDB" id="TriTrypDB:TvY486_0403760"/>
<comment type="similarity">
    <text evidence="1 12">Belongs to the methyltransferase TRM13 family.</text>
</comment>
<evidence type="ECO:0000256" key="6">
    <source>
        <dbReference type="ARBA" id="ARBA00022723"/>
    </source>
</evidence>
<comment type="catalytic activity">
    <reaction evidence="11 12">
        <text>adenosine(4) in tRNA(His) + S-adenosyl-L-methionine = 2'-O-methyladenosine(4) in tRNA(His) + S-adenosyl-L-homocysteine + H(+)</text>
        <dbReference type="Rhea" id="RHEA:43196"/>
        <dbReference type="Rhea" id="RHEA-COMP:10401"/>
        <dbReference type="Rhea" id="RHEA-COMP:10402"/>
        <dbReference type="ChEBI" id="CHEBI:15378"/>
        <dbReference type="ChEBI" id="CHEBI:57856"/>
        <dbReference type="ChEBI" id="CHEBI:59789"/>
        <dbReference type="ChEBI" id="CHEBI:74411"/>
        <dbReference type="ChEBI" id="CHEBI:74477"/>
        <dbReference type="EC" id="2.1.1.225"/>
    </reaction>
</comment>
<evidence type="ECO:0000256" key="8">
    <source>
        <dbReference type="ARBA" id="ARBA00022833"/>
    </source>
</evidence>
<name>G0TUS3_TRYVY</name>
<comment type="function">
    <text evidence="12">tRNA methylase which 2'-O-methylates cytidine(4) in tRNA(Pro) and tRNA(Gly)(GCC), and adenosine(4) in tRNA(His).</text>
</comment>
<dbReference type="AlphaFoldDB" id="G0TUS3"/>
<evidence type="ECO:0000256" key="2">
    <source>
        <dbReference type="ARBA" id="ARBA00022603"/>
    </source>
</evidence>
<dbReference type="GO" id="GO:0106050">
    <property type="term" value="F:tRNA 2'-O-methyltransferase activity"/>
    <property type="evidence" value="ECO:0007669"/>
    <property type="project" value="UniProtKB-UniRule"/>
</dbReference>
<evidence type="ECO:0000256" key="5">
    <source>
        <dbReference type="ARBA" id="ARBA00022694"/>
    </source>
</evidence>
<dbReference type="InterPro" id="IPR039044">
    <property type="entry name" value="Trm13"/>
</dbReference>
<dbReference type="InterPro" id="IPR021721">
    <property type="entry name" value="Znf_CCCH-type_TRM13"/>
</dbReference>
<evidence type="ECO:0000256" key="12">
    <source>
        <dbReference type="RuleBase" id="RU367103"/>
    </source>
</evidence>
<keyword evidence="5 12" id="KW-0819">tRNA processing</keyword>
<gene>
    <name evidence="14" type="ORF">TVY486_0403760</name>
</gene>
<evidence type="ECO:0000259" key="13">
    <source>
        <dbReference type="PROSITE" id="PS51800"/>
    </source>
</evidence>
<dbReference type="GO" id="GO:0008270">
    <property type="term" value="F:zinc ion binding"/>
    <property type="evidence" value="ECO:0007669"/>
    <property type="project" value="UniProtKB-KW"/>
</dbReference>
<evidence type="ECO:0000256" key="7">
    <source>
        <dbReference type="ARBA" id="ARBA00022771"/>
    </source>
</evidence>
<keyword evidence="3 12" id="KW-0808">Transferase</keyword>
<dbReference type="InterPro" id="IPR007871">
    <property type="entry name" value="Methyltransferase_TRM13"/>
</dbReference>
<dbReference type="GO" id="GO:0030488">
    <property type="term" value="P:tRNA methylation"/>
    <property type="evidence" value="ECO:0007669"/>
    <property type="project" value="InterPro"/>
</dbReference>
<evidence type="ECO:0000256" key="4">
    <source>
        <dbReference type="ARBA" id="ARBA00022691"/>
    </source>
</evidence>
<accession>G0TUS3</accession>
<evidence type="ECO:0000256" key="1">
    <source>
        <dbReference type="ARBA" id="ARBA00005265"/>
    </source>
</evidence>
<dbReference type="Pfam" id="PF11722">
    <property type="entry name" value="zf-TRM13_CCCH"/>
    <property type="match status" value="1"/>
</dbReference>
<dbReference type="PANTHER" id="PTHR12998">
    <property type="entry name" value="TRNA:M(4)X MODIFICATION ENZYME TRM13 HOMOLOG"/>
    <property type="match status" value="1"/>
</dbReference>
<dbReference type="EC" id="2.1.1.225" evidence="12"/>
<comment type="catalytic activity">
    <reaction evidence="9 12">
        <text>cytidine(4) in tRNA(Pro) + S-adenosyl-L-methionine = 2'-O-methylcytidine(4) in tRNA(Pro) + S-adenosyl-L-homocysteine + H(+)</text>
        <dbReference type="Rhea" id="RHEA:32767"/>
        <dbReference type="Rhea" id="RHEA-COMP:10397"/>
        <dbReference type="Rhea" id="RHEA-COMP:10398"/>
        <dbReference type="ChEBI" id="CHEBI:15378"/>
        <dbReference type="ChEBI" id="CHEBI:57856"/>
        <dbReference type="ChEBI" id="CHEBI:59789"/>
        <dbReference type="ChEBI" id="CHEBI:74495"/>
        <dbReference type="ChEBI" id="CHEBI:82748"/>
        <dbReference type="EC" id="2.1.1.225"/>
    </reaction>
</comment>
<dbReference type="EMBL" id="HE573020">
    <property type="protein sequence ID" value="CCC47709.1"/>
    <property type="molecule type" value="Genomic_DNA"/>
</dbReference>
<proteinExistence type="inferred from homology"/>
<dbReference type="OMA" id="HRCSWRS"/>
<dbReference type="Pfam" id="PF05206">
    <property type="entry name" value="TRM13"/>
    <property type="match status" value="2"/>
</dbReference>
<keyword evidence="2 12" id="KW-0489">Methyltransferase</keyword>
<feature type="domain" description="CHHC U11-48K-type" evidence="13">
    <location>
        <begin position="97"/>
        <end position="124"/>
    </location>
</feature>
<evidence type="ECO:0000256" key="9">
    <source>
        <dbReference type="ARBA" id="ARBA00048165"/>
    </source>
</evidence>
<reference evidence="14" key="1">
    <citation type="journal article" date="2012" name="Proc. Natl. Acad. Sci. U.S.A.">
        <title>Antigenic diversity is generated by distinct evolutionary mechanisms in African trypanosome species.</title>
        <authorList>
            <person name="Jackson A.P."/>
            <person name="Berry A."/>
            <person name="Aslett M."/>
            <person name="Allison H.C."/>
            <person name="Burton P."/>
            <person name="Vavrova-Anderson J."/>
            <person name="Brown R."/>
            <person name="Browne H."/>
            <person name="Corton N."/>
            <person name="Hauser H."/>
            <person name="Gamble J."/>
            <person name="Gilderthorp R."/>
            <person name="Marcello L."/>
            <person name="McQuillan J."/>
            <person name="Otto T.D."/>
            <person name="Quail M.A."/>
            <person name="Sanders M.J."/>
            <person name="van Tonder A."/>
            <person name="Ginger M.L."/>
            <person name="Field M.C."/>
            <person name="Barry J.D."/>
            <person name="Hertz-Fowler C."/>
            <person name="Berriman M."/>
        </authorList>
    </citation>
    <scope>NUCLEOTIDE SEQUENCE</scope>
    <source>
        <strain evidence="14">Y486</strain>
    </source>
</reference>